<proteinExistence type="predicted"/>
<organism evidence="1 2">
    <name type="scientific">Candidatus Nanogingivalis gingivitcus</name>
    <dbReference type="NCBI Taxonomy" id="2171992"/>
    <lineage>
        <taxon>Bacteria</taxon>
        <taxon>Candidatus Saccharimonadota</taxon>
        <taxon>Candidatus Nanosyncoccalia</taxon>
        <taxon>Candidatus Nanogingivales</taxon>
        <taxon>Candidatus Nanogingivalaceae</taxon>
        <taxon>Candidatus Nanogingivalis</taxon>
    </lineage>
</organism>
<keyword evidence="2" id="KW-1185">Reference proteome</keyword>
<dbReference type="GO" id="GO:0004140">
    <property type="term" value="F:dephospho-CoA kinase activity"/>
    <property type="evidence" value="ECO:0007669"/>
    <property type="project" value="UniProtKB-EC"/>
</dbReference>
<dbReference type="EC" id="2.7.1.24" evidence="1"/>
<reference evidence="1 2" key="2">
    <citation type="journal article" date="2020" name="Cell Rep.">
        <title>Acquisition and Adaptation of Ultra-small Parasitic Reduced Genome Bacteria to Mammalian Hosts.</title>
        <authorList>
            <person name="McLean J.S."/>
            <person name="Bor B."/>
            <person name="Kerns K.A."/>
            <person name="Liu Q."/>
            <person name="To T.T."/>
            <person name="Solden L."/>
            <person name="Hendrickson E.L."/>
            <person name="Wrighton K."/>
            <person name="Shi W."/>
            <person name="He X."/>
        </authorList>
    </citation>
    <scope>NUCLEOTIDE SEQUENCE [LARGE SCALE GENOMIC DNA]</scope>
    <source>
        <strain evidence="1 2">TM7_CMJM_G6_1_HOT_870</strain>
    </source>
</reference>
<dbReference type="PANTHER" id="PTHR41930:SF1">
    <property type="entry name" value="DEPHOSPHO-COA KINASE"/>
    <property type="match status" value="1"/>
</dbReference>
<dbReference type="Pfam" id="PF13238">
    <property type="entry name" value="AAA_18"/>
    <property type="match status" value="1"/>
</dbReference>
<evidence type="ECO:0000313" key="1">
    <source>
        <dbReference type="EMBL" id="RYC72584.1"/>
    </source>
</evidence>
<dbReference type="RefSeq" id="WP_129718794.1">
    <property type="nucleotide sequence ID" value="NZ_PRLK01000005.1"/>
</dbReference>
<dbReference type="SUPFAM" id="SSF52540">
    <property type="entry name" value="P-loop containing nucleoside triphosphate hydrolases"/>
    <property type="match status" value="1"/>
</dbReference>
<sequence>MNRVILKFKNKKQKSTSIKIIAFVGMSGSGKSSAVDFLKQKNIPQVYFGGVVLHALEEANMEINEKNEKFMREELRQKYGNDVIVKKIIDQINNLINAGQKRILADGLYSWTEYKILKKAFPKELKIIALVPDKTQRHKRVANRGVRPLNLEEVNSRDWSEIENLEKGGPIAMADYFIINNGSVSKTHKKIEKILKEIEF</sequence>
<dbReference type="EMBL" id="PRLK01000005">
    <property type="protein sequence ID" value="RYC72584.1"/>
    <property type="molecule type" value="Genomic_DNA"/>
</dbReference>
<accession>A0ABY0FKK6</accession>
<dbReference type="PANTHER" id="PTHR41930">
    <property type="entry name" value="UPF0200 PROTEIN MJ1399"/>
    <property type="match status" value="1"/>
</dbReference>
<dbReference type="Proteomes" id="UP001190925">
    <property type="component" value="Unassembled WGS sequence"/>
</dbReference>
<protein>
    <submittedName>
        <fullName evidence="1">Dephospho-CoA kinase</fullName>
        <ecNumber evidence="1">2.7.1.24</ecNumber>
    </submittedName>
</protein>
<reference evidence="1 2" key="1">
    <citation type="journal article" date="2018" name="bioRxiv">
        <title>Evidence of independent acquisition and adaption of ultra-small bacteria to human hosts across the highly diverse yet reduced genomes of the phylum Saccharibacteria.</title>
        <authorList>
            <person name="McLean J.S."/>
            <person name="Bor B."/>
            <person name="To T.T."/>
            <person name="Liu Q."/>
            <person name="Kearns K.A."/>
            <person name="Solden L.M."/>
            <person name="Wrighton K.C."/>
            <person name="He X."/>
            <person name="Shi W."/>
        </authorList>
    </citation>
    <scope>NUCLEOTIDE SEQUENCE [LARGE SCALE GENOMIC DNA]</scope>
    <source>
        <strain evidence="1 2">TM7_CMJM_G6_1_HOT_870</strain>
    </source>
</reference>
<gene>
    <name evidence="1" type="primary">coaE</name>
    <name evidence="1" type="ORF">G6CMJM_00387</name>
</gene>
<dbReference type="Gene3D" id="3.40.50.300">
    <property type="entry name" value="P-loop containing nucleotide triphosphate hydrolases"/>
    <property type="match status" value="1"/>
</dbReference>
<evidence type="ECO:0000313" key="2">
    <source>
        <dbReference type="Proteomes" id="UP001190925"/>
    </source>
</evidence>
<comment type="caution">
    <text evidence="1">The sequence shown here is derived from an EMBL/GenBank/DDBJ whole genome shotgun (WGS) entry which is preliminary data.</text>
</comment>
<keyword evidence="1" id="KW-0808">Transferase</keyword>
<name>A0ABY0FKK6_9BACT</name>
<keyword evidence="1" id="KW-0418">Kinase</keyword>
<dbReference type="InterPro" id="IPR027417">
    <property type="entry name" value="P-loop_NTPase"/>
</dbReference>